<reference evidence="1 2" key="1">
    <citation type="submission" date="2015-01" db="EMBL/GenBank/DDBJ databases">
        <title>Vibrio sp. C5 JCM 19232 whole genome shotgun sequence.</title>
        <authorList>
            <person name="Sawabe T."/>
            <person name="Meirelles P."/>
            <person name="Feng G."/>
            <person name="Sayaka M."/>
            <person name="Hattori M."/>
            <person name="Ohkuma M."/>
        </authorList>
    </citation>
    <scope>NUCLEOTIDE SEQUENCE [LARGE SCALE GENOMIC DNA]</scope>
    <source>
        <strain evidence="1 2">JCM19232</strain>
    </source>
</reference>
<evidence type="ECO:0000313" key="1">
    <source>
        <dbReference type="EMBL" id="GAM60249.1"/>
    </source>
</evidence>
<evidence type="ECO:0000313" key="2">
    <source>
        <dbReference type="Proteomes" id="UP000031670"/>
    </source>
</evidence>
<proteinExistence type="predicted"/>
<sequence>MHYLKQLISVLVSMNFYSTSNDLLSDHSCPSYLQFVSEDSNK</sequence>
<reference evidence="1 2" key="2">
    <citation type="submission" date="2015-01" db="EMBL/GenBank/DDBJ databases">
        <authorList>
            <consortium name="NBRP consortium"/>
            <person name="Sawabe T."/>
            <person name="Meirelles P."/>
            <person name="Feng G."/>
            <person name="Sayaka M."/>
            <person name="Hattori M."/>
            <person name="Ohkuma M."/>
        </authorList>
    </citation>
    <scope>NUCLEOTIDE SEQUENCE [LARGE SCALE GENOMIC DNA]</scope>
    <source>
        <strain evidence="1 2">JCM19232</strain>
    </source>
</reference>
<gene>
    <name evidence="1" type="ORF">JCM19232_582</name>
</gene>
<organism evidence="1 2">
    <name type="scientific">Vibrio ishigakensis</name>
    <dbReference type="NCBI Taxonomy" id="1481914"/>
    <lineage>
        <taxon>Bacteria</taxon>
        <taxon>Pseudomonadati</taxon>
        <taxon>Pseudomonadota</taxon>
        <taxon>Gammaproteobacteria</taxon>
        <taxon>Vibrionales</taxon>
        <taxon>Vibrionaceae</taxon>
        <taxon>Vibrio</taxon>
    </lineage>
</organism>
<comment type="caution">
    <text evidence="1">The sequence shown here is derived from an EMBL/GenBank/DDBJ whole genome shotgun (WGS) entry which is preliminary data.</text>
</comment>
<dbReference type="EMBL" id="BBSA01000001">
    <property type="protein sequence ID" value="GAM60249.1"/>
    <property type="molecule type" value="Genomic_DNA"/>
</dbReference>
<dbReference type="Proteomes" id="UP000031670">
    <property type="component" value="Unassembled WGS sequence"/>
</dbReference>
<dbReference type="AlphaFoldDB" id="A0A0B8PBF6"/>
<protein>
    <submittedName>
        <fullName evidence="1">Uncharacterized protein</fullName>
    </submittedName>
</protein>
<name>A0A0B8PBF6_9VIBR</name>
<accession>A0A0B8PBF6</accession>